<reference evidence="1 2" key="1">
    <citation type="submission" date="2019-12" db="EMBL/GenBank/DDBJ databases">
        <title>Corynebacterium sp. nov., isolated from feces of the Anser Albifrons in China.</title>
        <authorList>
            <person name="Liu Q."/>
        </authorList>
    </citation>
    <scope>NUCLEOTIDE SEQUENCE [LARGE SCALE GENOMIC DNA]</scope>
    <source>
        <strain evidence="1 2">4H37-19</strain>
    </source>
</reference>
<dbReference type="Proteomes" id="UP000516320">
    <property type="component" value="Chromosome"/>
</dbReference>
<dbReference type="RefSeq" id="WP_187974739.1">
    <property type="nucleotide sequence ID" value="NZ_CP046884.1"/>
</dbReference>
<name>A0A7H0SL59_9CORY</name>
<accession>A0A7H0SL59</accession>
<keyword evidence="2" id="KW-1185">Reference proteome</keyword>
<sequence>MFKKKLRSIAAISAFVPMILAGAAGEAAAGTSLPTLKTDAVRHQTSKGTVTCFGSPSKGNLNCQTTKSWGEVDNIPANGVSFNLVTAKGSNVNGNYDIQNTTVSSLKEGKKYNLKGMVVLGKNGKFYFSSPKYKTRGELTPTSWRILETS</sequence>
<gene>
    <name evidence="1" type="ORF">GP475_00535</name>
</gene>
<evidence type="ECO:0000313" key="1">
    <source>
        <dbReference type="EMBL" id="QNQ89284.1"/>
    </source>
</evidence>
<evidence type="ECO:0000313" key="2">
    <source>
        <dbReference type="Proteomes" id="UP000516320"/>
    </source>
</evidence>
<protein>
    <submittedName>
        <fullName evidence="1">Uncharacterized protein</fullName>
    </submittedName>
</protein>
<proteinExistence type="predicted"/>
<dbReference type="EMBL" id="CP046884">
    <property type="protein sequence ID" value="QNQ89284.1"/>
    <property type="molecule type" value="Genomic_DNA"/>
</dbReference>
<dbReference type="AlphaFoldDB" id="A0A7H0SL59"/>
<organism evidence="1 2">
    <name type="scientific">Corynebacterium poyangense</name>
    <dbReference type="NCBI Taxonomy" id="2684405"/>
    <lineage>
        <taxon>Bacteria</taxon>
        <taxon>Bacillati</taxon>
        <taxon>Actinomycetota</taxon>
        <taxon>Actinomycetes</taxon>
        <taxon>Mycobacteriales</taxon>
        <taxon>Corynebacteriaceae</taxon>
        <taxon>Corynebacterium</taxon>
    </lineage>
</organism>
<dbReference type="KEGG" id="cpoy:GP475_00535"/>